<evidence type="ECO:0000313" key="3">
    <source>
        <dbReference type="Proteomes" id="UP000033947"/>
    </source>
</evidence>
<keyword evidence="1" id="KW-0472">Membrane</keyword>
<evidence type="ECO:0000313" key="2">
    <source>
        <dbReference type="EMBL" id="KKS02998.1"/>
    </source>
</evidence>
<reference evidence="2 3" key="1">
    <citation type="journal article" date="2015" name="Nature">
        <title>rRNA introns, odd ribosomes, and small enigmatic genomes across a large radiation of phyla.</title>
        <authorList>
            <person name="Brown C.T."/>
            <person name="Hug L.A."/>
            <person name="Thomas B.C."/>
            <person name="Sharon I."/>
            <person name="Castelle C.J."/>
            <person name="Singh A."/>
            <person name="Wilkins M.J."/>
            <person name="Williams K.H."/>
            <person name="Banfield J.F."/>
        </authorList>
    </citation>
    <scope>NUCLEOTIDE SEQUENCE [LARGE SCALE GENOMIC DNA]</scope>
</reference>
<sequence>MFGSLQENPKATSYDGRDDDERIKYVIRKSPILAVPWIIATIILFLLPLLVPLILKYIPEGSPVLFDGGSVLIITVLWYLFSFGFFLQSILSWFFNILIITNKKIVDIDFTGFLYKNISETTLDNIEDVTSNVAGAFGVTFNIGSLFIQTAAEKREFEFNGVADPSRIRDILSDLVAKVKHHGNNA</sequence>
<organism evidence="2 3">
    <name type="scientific">candidate division WWE3 bacterium GW2011_GWC2_41_23</name>
    <dbReference type="NCBI Taxonomy" id="1619123"/>
    <lineage>
        <taxon>Bacteria</taxon>
        <taxon>Katanobacteria</taxon>
    </lineage>
</organism>
<dbReference type="Proteomes" id="UP000033947">
    <property type="component" value="Unassembled WGS sequence"/>
</dbReference>
<feature type="transmembrane region" description="Helical" evidence="1">
    <location>
        <begin position="71"/>
        <end position="95"/>
    </location>
</feature>
<protein>
    <recommendedName>
        <fullName evidence="4">DUF304 domain-containing protein</fullName>
    </recommendedName>
</protein>
<dbReference type="EMBL" id="LCBB01000007">
    <property type="protein sequence ID" value="KKS02998.1"/>
    <property type="molecule type" value="Genomic_DNA"/>
</dbReference>
<keyword evidence="1" id="KW-1133">Transmembrane helix</keyword>
<evidence type="ECO:0000256" key="1">
    <source>
        <dbReference type="SAM" id="Phobius"/>
    </source>
</evidence>
<accession>A0A0G0YRH6</accession>
<keyword evidence="1" id="KW-0812">Transmembrane</keyword>
<gene>
    <name evidence="2" type="ORF">UU55_C0007G0043</name>
</gene>
<feature type="transmembrane region" description="Helical" evidence="1">
    <location>
        <begin position="32"/>
        <end position="51"/>
    </location>
</feature>
<name>A0A0G0YRH6_UNCKA</name>
<evidence type="ECO:0008006" key="4">
    <source>
        <dbReference type="Google" id="ProtNLM"/>
    </source>
</evidence>
<proteinExistence type="predicted"/>
<comment type="caution">
    <text evidence="2">The sequence shown here is derived from an EMBL/GenBank/DDBJ whole genome shotgun (WGS) entry which is preliminary data.</text>
</comment>
<dbReference type="AlphaFoldDB" id="A0A0G0YRH6"/>